<evidence type="ECO:0000259" key="10">
    <source>
        <dbReference type="PROSITE" id="PS50103"/>
    </source>
</evidence>
<dbReference type="Gene3D" id="3.30.70.330">
    <property type="match status" value="1"/>
</dbReference>
<dbReference type="AlphaFoldDB" id="A0A176WIV7"/>
<dbReference type="InterPro" id="IPR041966">
    <property type="entry name" value="LOTUS-like"/>
</dbReference>
<evidence type="ECO:0000256" key="4">
    <source>
        <dbReference type="ARBA" id="ARBA00022833"/>
    </source>
</evidence>
<reference evidence="13 14" key="1">
    <citation type="submission" date="2016-03" db="EMBL/GenBank/DDBJ databases">
        <title>Mechanisms controlling the formation of the plant cell surface in tip-growing cells are functionally conserved among land plants.</title>
        <authorList>
            <person name="Honkanen S."/>
            <person name="Jones V.A."/>
            <person name="Morieri G."/>
            <person name="Champion C."/>
            <person name="Hetherington A.J."/>
            <person name="Kelly S."/>
            <person name="Saint-Marcoux D."/>
            <person name="Proust H."/>
            <person name="Prescott H."/>
            <person name="Dolan L."/>
        </authorList>
    </citation>
    <scope>NUCLEOTIDE SEQUENCE [LARGE SCALE GENOMIC DNA]</scope>
    <source>
        <strain evidence="14">cv. Tak-1 and cv. Tak-2</strain>
        <tissue evidence="13">Whole gametophyte</tissue>
    </source>
</reference>
<dbReference type="EMBL" id="AP019870">
    <property type="protein sequence ID" value="BBN12814.1"/>
    <property type="molecule type" value="Genomic_DNA"/>
</dbReference>
<feature type="compositionally biased region" description="Polar residues" evidence="8">
    <location>
        <begin position="486"/>
        <end position="500"/>
    </location>
</feature>
<dbReference type="InterPro" id="IPR000571">
    <property type="entry name" value="Znf_CCCH"/>
</dbReference>
<feature type="region of interest" description="Disordered" evidence="8">
    <location>
        <begin position="1"/>
        <end position="24"/>
    </location>
</feature>
<evidence type="ECO:0000256" key="7">
    <source>
        <dbReference type="PROSITE-ProRule" id="PRU00723"/>
    </source>
</evidence>
<evidence type="ECO:0000313" key="15">
    <source>
        <dbReference type="Proteomes" id="UP001162541"/>
    </source>
</evidence>
<proteinExistence type="predicted"/>
<protein>
    <submittedName>
        <fullName evidence="13">Uncharacterized protein</fullName>
    </submittedName>
</protein>
<evidence type="ECO:0000259" key="9">
    <source>
        <dbReference type="PROSITE" id="PS50102"/>
    </source>
</evidence>
<evidence type="ECO:0000256" key="3">
    <source>
        <dbReference type="ARBA" id="ARBA00022771"/>
    </source>
</evidence>
<dbReference type="PROSITE" id="PS50103">
    <property type="entry name" value="ZF_C3H1"/>
    <property type="match status" value="1"/>
</dbReference>
<dbReference type="Proteomes" id="UP001162541">
    <property type="component" value="Chromosome 5"/>
</dbReference>
<dbReference type="GO" id="GO:0003729">
    <property type="term" value="F:mRNA binding"/>
    <property type="evidence" value="ECO:0007669"/>
    <property type="project" value="TreeGrafter"/>
</dbReference>
<dbReference type="InterPro" id="IPR036855">
    <property type="entry name" value="Znf_CCCH_sf"/>
</dbReference>
<feature type="domain" description="HTH OST-type" evidence="11">
    <location>
        <begin position="278"/>
        <end position="357"/>
    </location>
</feature>
<evidence type="ECO:0000313" key="14">
    <source>
        <dbReference type="Proteomes" id="UP000077202"/>
    </source>
</evidence>
<gene>
    <name evidence="13" type="ORF">AXG93_2912s1150</name>
    <name evidence="12" type="ORF">Mp_5g23100</name>
</gene>
<dbReference type="PANTHER" id="PTHR48032">
    <property type="entry name" value="RNA-BINDING PROTEIN MUSASHI HOMOLOG RBP6"/>
    <property type="match status" value="1"/>
</dbReference>
<evidence type="ECO:0000256" key="6">
    <source>
        <dbReference type="PROSITE-ProRule" id="PRU00176"/>
    </source>
</evidence>
<name>A0A176WIV7_MARPO</name>
<dbReference type="GO" id="GO:0008270">
    <property type="term" value="F:zinc ion binding"/>
    <property type="evidence" value="ECO:0007669"/>
    <property type="project" value="UniProtKB-KW"/>
</dbReference>
<dbReference type="PROSITE" id="PS50102">
    <property type="entry name" value="RRM"/>
    <property type="match status" value="1"/>
</dbReference>
<dbReference type="EMBL" id="LVLJ01000884">
    <property type="protein sequence ID" value="OAE32126.1"/>
    <property type="molecule type" value="Genomic_DNA"/>
</dbReference>
<evidence type="ECO:0000313" key="12">
    <source>
        <dbReference type="EMBL" id="BBN12814.1"/>
    </source>
</evidence>
<dbReference type="InterPro" id="IPR025605">
    <property type="entry name" value="OST-HTH/LOTUS_dom"/>
</dbReference>
<dbReference type="Gene3D" id="3.30.420.610">
    <property type="entry name" value="LOTUS domain-like"/>
    <property type="match status" value="1"/>
</dbReference>
<keyword evidence="3 7" id="KW-0863">Zinc-finger</keyword>
<feature type="zinc finger region" description="C3H1-type" evidence="7">
    <location>
        <begin position="38"/>
        <end position="66"/>
    </location>
</feature>
<dbReference type="InterPro" id="IPR035979">
    <property type="entry name" value="RBD_domain_sf"/>
</dbReference>
<sequence>MSEGSNSELVEGGESEFHRTGLSESRRGSASSLSIVLPAKSELCRYYGIPGGCVRGDACFFAHGDEEIRKRSRNLSPNMLYSPSPLMRLMKLNQMSPEDLKKKVFVGGLPPSVDSDDLRVFFEENFGPVSDAVVIGSHSGDQVQSRGFGFVKFKHEASVLLAIQTHYIHLFGKKVEIKGAVPRTGVSHLETSERSFPMTRSLSPEASFGGTSSSSLLTPKLPFTNLNCNAESEEPAQWTKRGNQGADDQSSKKKKAVSEGGSSTAPTCNAGAQWVLRFKQWLPSFLIEVYNRLKEGEWYPLSSLKGDFRATCGLELDHTSIGYHKLHDFIKSHPELCKIKIVPVGLGPATHMVLLPASMWTRSTGRHQMEGRTLMEDGRSYAAAISRGKARIVTENVQSPVVSSMTTTMAPLRRAMNAYDRYAVSSQDLNFADSFQQLAENKRIGNSENNALKASSSLGQIGTIGQTSMFPSQNGMRGGLEDLGSVGSSRSSNGTPSGHTENFYSLFSENNNACIHNGSASRGTFTQSSDPHVIGNFMEEPRTPVLQGNLKSFSTYENQPIHQPYNIWDHKFPDIMMMSGDNETEVWRSPN</sequence>
<feature type="domain" description="RRM" evidence="9">
    <location>
        <begin position="102"/>
        <end position="182"/>
    </location>
</feature>
<keyword evidence="14" id="KW-1185">Reference proteome</keyword>
<dbReference type="GO" id="GO:0006417">
    <property type="term" value="P:regulation of translation"/>
    <property type="evidence" value="ECO:0007669"/>
    <property type="project" value="TreeGrafter"/>
</dbReference>
<dbReference type="Pfam" id="PF12872">
    <property type="entry name" value="OST-HTH"/>
    <property type="match status" value="1"/>
</dbReference>
<feature type="region of interest" description="Disordered" evidence="8">
    <location>
        <begin position="466"/>
        <end position="500"/>
    </location>
</feature>
<organism evidence="13 14">
    <name type="scientific">Marchantia polymorpha subsp. ruderalis</name>
    <dbReference type="NCBI Taxonomy" id="1480154"/>
    <lineage>
        <taxon>Eukaryota</taxon>
        <taxon>Viridiplantae</taxon>
        <taxon>Streptophyta</taxon>
        <taxon>Embryophyta</taxon>
        <taxon>Marchantiophyta</taxon>
        <taxon>Marchantiopsida</taxon>
        <taxon>Marchantiidae</taxon>
        <taxon>Marchantiales</taxon>
        <taxon>Marchantiaceae</taxon>
        <taxon>Marchantia</taxon>
    </lineage>
</organism>
<accession>A0A176WIV7</accession>
<feature type="compositionally biased region" description="Polar residues" evidence="8">
    <location>
        <begin position="466"/>
        <end position="475"/>
    </location>
</feature>
<keyword evidence="2" id="KW-0677">Repeat</keyword>
<keyword evidence="4 7" id="KW-0862">Zinc</keyword>
<dbReference type="SMART" id="SM00356">
    <property type="entry name" value="ZnF_C3H1"/>
    <property type="match status" value="1"/>
</dbReference>
<reference evidence="15" key="3">
    <citation type="journal article" date="2020" name="Curr. Biol.">
        <title>Chromatin organization in early land plants reveals an ancestral association between H3K27me3, transposons, and constitutive heterochromatin.</title>
        <authorList>
            <person name="Montgomery S.A."/>
            <person name="Tanizawa Y."/>
            <person name="Galik B."/>
            <person name="Wang N."/>
            <person name="Ito T."/>
            <person name="Mochizuki T."/>
            <person name="Akimcheva S."/>
            <person name="Bowman J.L."/>
            <person name="Cognat V."/>
            <person name="Marechal-Drouard L."/>
            <person name="Ekker H."/>
            <person name="Hong S.F."/>
            <person name="Kohchi T."/>
            <person name="Lin S.S."/>
            <person name="Liu L.D."/>
            <person name="Nakamura Y."/>
            <person name="Valeeva L.R."/>
            <person name="Shakirov E.V."/>
            <person name="Shippen D.E."/>
            <person name="Wei W.L."/>
            <person name="Yagura M."/>
            <person name="Yamaoka S."/>
            <person name="Yamato K.T."/>
            <person name="Liu C."/>
            <person name="Berger F."/>
        </authorList>
    </citation>
    <scope>NUCLEOTIDE SEQUENCE [LARGE SCALE GENOMIC DNA]</scope>
    <source>
        <strain evidence="15">Tak-1</strain>
    </source>
</reference>
<keyword evidence="1 7" id="KW-0479">Metal-binding</keyword>
<dbReference type="InterPro" id="IPR000504">
    <property type="entry name" value="RRM_dom"/>
</dbReference>
<dbReference type="Pfam" id="PF00076">
    <property type="entry name" value="RRM_1"/>
    <property type="match status" value="1"/>
</dbReference>
<feature type="region of interest" description="Disordered" evidence="8">
    <location>
        <begin position="188"/>
        <end position="214"/>
    </location>
</feature>
<evidence type="ECO:0000256" key="2">
    <source>
        <dbReference type="ARBA" id="ARBA00022737"/>
    </source>
</evidence>
<evidence type="ECO:0000313" key="13">
    <source>
        <dbReference type="EMBL" id="OAE32126.1"/>
    </source>
</evidence>
<dbReference type="Proteomes" id="UP000077202">
    <property type="component" value="Unassembled WGS sequence"/>
</dbReference>
<evidence type="ECO:0000256" key="8">
    <source>
        <dbReference type="SAM" id="MobiDB-lite"/>
    </source>
</evidence>
<dbReference type="SUPFAM" id="SSF54928">
    <property type="entry name" value="RNA-binding domain, RBD"/>
    <property type="match status" value="1"/>
</dbReference>
<dbReference type="SMART" id="SM00360">
    <property type="entry name" value="RRM"/>
    <property type="match status" value="1"/>
</dbReference>
<dbReference type="PROSITE" id="PS51644">
    <property type="entry name" value="HTH_OST"/>
    <property type="match status" value="1"/>
</dbReference>
<reference evidence="12" key="2">
    <citation type="journal article" date="2019" name="Curr. Biol.">
        <title>Chromatin organization in early land plants reveals an ancestral association between H3K27me3, transposons, and constitutive heterochromatin.</title>
        <authorList>
            <person name="Montgomery S.A."/>
            <person name="Tanizawa Y."/>
            <person name="Galik B."/>
            <person name="Wang N."/>
            <person name="Ito T."/>
            <person name="Mochizuki T."/>
            <person name="Akimcheva S."/>
            <person name="Bowman J."/>
            <person name="Cognat V."/>
            <person name="Drouard L."/>
            <person name="Ekker H."/>
            <person name="Houng S."/>
            <person name="Kohchi T."/>
            <person name="Lin S."/>
            <person name="Liu L.D."/>
            <person name="Nakamura Y."/>
            <person name="Valeeva L.R."/>
            <person name="Shakirov E.V."/>
            <person name="Shippen D.E."/>
            <person name="Wei W."/>
            <person name="Yagura M."/>
            <person name="Yamaoka S."/>
            <person name="Yamato K.T."/>
            <person name="Liu C."/>
            <person name="Berger F."/>
        </authorList>
    </citation>
    <scope>NUCLEOTIDE SEQUENCE [LARGE SCALE GENOMIC DNA]</scope>
    <source>
        <strain evidence="12">Tak-1</strain>
    </source>
</reference>
<dbReference type="Gene3D" id="4.10.1000.10">
    <property type="entry name" value="Zinc finger, CCCH-type"/>
    <property type="match status" value="1"/>
</dbReference>
<feature type="domain" description="C3H1-type" evidence="10">
    <location>
        <begin position="38"/>
        <end position="66"/>
    </location>
</feature>
<feature type="region of interest" description="Disordered" evidence="8">
    <location>
        <begin position="232"/>
        <end position="266"/>
    </location>
</feature>
<feature type="compositionally biased region" description="Basic and acidic residues" evidence="8">
    <location>
        <begin position="15"/>
        <end position="24"/>
    </location>
</feature>
<evidence type="ECO:0000256" key="5">
    <source>
        <dbReference type="ARBA" id="ARBA00022884"/>
    </source>
</evidence>
<keyword evidence="5 6" id="KW-0694">RNA-binding</keyword>
<dbReference type="SUPFAM" id="SSF90229">
    <property type="entry name" value="CCCH zinc finger"/>
    <property type="match status" value="1"/>
</dbReference>
<evidence type="ECO:0000259" key="11">
    <source>
        <dbReference type="PROSITE" id="PS51644"/>
    </source>
</evidence>
<dbReference type="PANTHER" id="PTHR48032:SF6">
    <property type="entry name" value="RNA-BINDING (RRM_RBD_RNP MOTIFS) FAMILY PROTEIN"/>
    <property type="match status" value="1"/>
</dbReference>
<dbReference type="InterPro" id="IPR012677">
    <property type="entry name" value="Nucleotide-bd_a/b_plait_sf"/>
</dbReference>
<evidence type="ECO:0000256" key="1">
    <source>
        <dbReference type="ARBA" id="ARBA00022723"/>
    </source>
</evidence>